<reference evidence="2 3" key="1">
    <citation type="submission" date="2016-08" db="EMBL/GenBank/DDBJ databases">
        <authorList>
            <person name="Seilhamer J.J."/>
        </authorList>
    </citation>
    <scope>NUCLEOTIDE SEQUENCE [LARGE SCALE GENOMIC DNA]</scope>
    <source>
        <strain evidence="2">M3/6</strain>
    </source>
</reference>
<dbReference type="AlphaFoldDB" id="A0A1R3SSS9"/>
<dbReference type="Pfam" id="PF00550">
    <property type="entry name" value="PP-binding"/>
    <property type="match status" value="1"/>
</dbReference>
<dbReference type="InterPro" id="IPR009081">
    <property type="entry name" value="PP-bd_ACP"/>
</dbReference>
<gene>
    <name evidence="2" type="ORF">PSM36_0566</name>
</gene>
<dbReference type="Gene3D" id="1.10.1200.10">
    <property type="entry name" value="ACP-like"/>
    <property type="match status" value="1"/>
</dbReference>
<keyword evidence="3" id="KW-1185">Reference proteome</keyword>
<organism evidence="2 3">
    <name type="scientific">Proteiniphilum saccharofermentans</name>
    <dbReference type="NCBI Taxonomy" id="1642647"/>
    <lineage>
        <taxon>Bacteria</taxon>
        <taxon>Pseudomonadati</taxon>
        <taxon>Bacteroidota</taxon>
        <taxon>Bacteroidia</taxon>
        <taxon>Bacteroidales</taxon>
        <taxon>Dysgonomonadaceae</taxon>
        <taxon>Proteiniphilum</taxon>
    </lineage>
</organism>
<dbReference type="KEGG" id="psac:PSM36_0566"/>
<dbReference type="Proteomes" id="UP000187464">
    <property type="component" value="Chromosome I"/>
</dbReference>
<dbReference type="RefSeq" id="WP_076928690.1">
    <property type="nucleotide sequence ID" value="NZ_LT605205.1"/>
</dbReference>
<accession>A0A1R3SSS9</accession>
<dbReference type="SUPFAM" id="SSF47336">
    <property type="entry name" value="ACP-like"/>
    <property type="match status" value="1"/>
</dbReference>
<name>A0A1R3SSS9_9BACT</name>
<evidence type="ECO:0000313" key="2">
    <source>
        <dbReference type="EMBL" id="SCD19396.1"/>
    </source>
</evidence>
<dbReference type="EMBL" id="LT605205">
    <property type="protein sequence ID" value="SCD19396.1"/>
    <property type="molecule type" value="Genomic_DNA"/>
</dbReference>
<dbReference type="PROSITE" id="PS50075">
    <property type="entry name" value="CARRIER"/>
    <property type="match status" value="1"/>
</dbReference>
<sequence>MEIEYKLRELLMPVLGIANIEEIQPSHALVNDLGAESIDFVEILYLIETHFGVKIQIQEITMVDYASVDTSVDGKVTQVIAEKLNRDFKTDKFHEGQSVRDIYENFTVGDLSTIIALKTEKPKQEA</sequence>
<evidence type="ECO:0000313" key="3">
    <source>
        <dbReference type="Proteomes" id="UP000187464"/>
    </source>
</evidence>
<dbReference type="InterPro" id="IPR036736">
    <property type="entry name" value="ACP-like_sf"/>
</dbReference>
<evidence type="ECO:0000259" key="1">
    <source>
        <dbReference type="PROSITE" id="PS50075"/>
    </source>
</evidence>
<feature type="domain" description="Carrier" evidence="1">
    <location>
        <begin position="1"/>
        <end position="79"/>
    </location>
</feature>
<protein>
    <submittedName>
        <fullName evidence="2">Acyl carrier protein</fullName>
    </submittedName>
</protein>
<dbReference type="STRING" id="1642647.PSM36_0566"/>
<proteinExistence type="predicted"/>